<evidence type="ECO:0000313" key="3">
    <source>
        <dbReference type="Proteomes" id="UP001642720"/>
    </source>
</evidence>
<dbReference type="RefSeq" id="XP_073558242.1">
    <property type="nucleotide sequence ID" value="XM_073702924.1"/>
</dbReference>
<feature type="compositionally biased region" description="Polar residues" evidence="1">
    <location>
        <begin position="28"/>
        <end position="40"/>
    </location>
</feature>
<dbReference type="EMBL" id="PPTA01000007">
    <property type="protein sequence ID" value="TFB02041.1"/>
    <property type="molecule type" value="Genomic_DNA"/>
</dbReference>
<keyword evidence="3" id="KW-1185">Reference proteome</keyword>
<proteinExistence type="predicted"/>
<evidence type="ECO:0000313" key="2">
    <source>
        <dbReference type="EMBL" id="TFB02041.1"/>
    </source>
</evidence>
<gene>
    <name evidence="2" type="ORF">CCMA1212_005673</name>
</gene>
<dbReference type="GeneID" id="300577374"/>
<comment type="caution">
    <text evidence="2">The sequence shown here is derived from an EMBL/GenBank/DDBJ whole genome shotgun (WGS) entry which is preliminary data.</text>
</comment>
<feature type="compositionally biased region" description="Pro residues" evidence="1">
    <location>
        <begin position="12"/>
        <end position="21"/>
    </location>
</feature>
<reference evidence="2 3" key="1">
    <citation type="submission" date="2018-01" db="EMBL/GenBank/DDBJ databases">
        <title>Genome characterization of the sugarcane-associated fungus Trichoderma ghanense CCMA-1212 and their application in lignocelulose bioconversion.</title>
        <authorList>
            <person name="Steindorff A.S."/>
            <person name="Mendes T.D."/>
            <person name="Vilela E.S.D."/>
            <person name="Rodrigues D.S."/>
            <person name="Formighieri E.F."/>
            <person name="Melo I.S."/>
            <person name="Favaro L.C.L."/>
        </authorList>
    </citation>
    <scope>NUCLEOTIDE SEQUENCE [LARGE SCALE GENOMIC DNA]</scope>
    <source>
        <strain evidence="2 3">CCMA-1212</strain>
    </source>
</reference>
<accession>A0ABY2H1M9</accession>
<organism evidence="2 3">
    <name type="scientific">Trichoderma ghanense</name>
    <dbReference type="NCBI Taxonomy" id="65468"/>
    <lineage>
        <taxon>Eukaryota</taxon>
        <taxon>Fungi</taxon>
        <taxon>Dikarya</taxon>
        <taxon>Ascomycota</taxon>
        <taxon>Pezizomycotina</taxon>
        <taxon>Sordariomycetes</taxon>
        <taxon>Hypocreomycetidae</taxon>
        <taxon>Hypocreales</taxon>
        <taxon>Hypocreaceae</taxon>
        <taxon>Trichoderma</taxon>
    </lineage>
</organism>
<dbReference type="Proteomes" id="UP001642720">
    <property type="component" value="Unassembled WGS sequence"/>
</dbReference>
<name>A0ABY2H1M9_9HYPO</name>
<protein>
    <submittedName>
        <fullName evidence="2">Uncharacterized protein</fullName>
    </submittedName>
</protein>
<sequence>MSTGSANDGQHPKPPNRPQAPPRESFQGPPSSASHRTMTGSRELCAAVSDAARAYPVRRFAVLLELID</sequence>
<evidence type="ECO:0000256" key="1">
    <source>
        <dbReference type="SAM" id="MobiDB-lite"/>
    </source>
</evidence>
<feature type="region of interest" description="Disordered" evidence="1">
    <location>
        <begin position="1"/>
        <end position="41"/>
    </location>
</feature>